<feature type="domain" description="PA14" evidence="3">
    <location>
        <begin position="420"/>
        <end position="576"/>
    </location>
</feature>
<dbReference type="PRINTS" id="PR00133">
    <property type="entry name" value="GLHYDRLASE3"/>
</dbReference>
<dbReference type="SUPFAM" id="SSF52279">
    <property type="entry name" value="Beta-D-glucan exohydrolase, C-terminal domain"/>
    <property type="match status" value="1"/>
</dbReference>
<dbReference type="PANTHER" id="PTHR42715:SF3">
    <property type="entry name" value="BETA-GLUCOSIDASE B-RELATED"/>
    <property type="match status" value="1"/>
</dbReference>
<protein>
    <submittedName>
        <fullName evidence="4">Unannotated protein</fullName>
    </submittedName>
</protein>
<dbReference type="Gene3D" id="3.20.20.300">
    <property type="entry name" value="Glycoside hydrolase, family 3, N-terminal domain"/>
    <property type="match status" value="1"/>
</dbReference>
<dbReference type="Pfam" id="PF01915">
    <property type="entry name" value="Glyco_hydro_3_C"/>
    <property type="match status" value="1"/>
</dbReference>
<keyword evidence="2" id="KW-0378">Hydrolase</keyword>
<dbReference type="SMART" id="SM00758">
    <property type="entry name" value="PA14"/>
    <property type="match status" value="1"/>
</dbReference>
<sequence>MQAYGHQFGLKGVGKDGTSVLEMPDVRPSVPVEKLLAELTVEEQVSLLAGSNMWNTVPIPRLDIPKLRVSDGPAGVRGSRFDGPASMNVPCGTALAATWDPSVIREVGELLGRELIAKGARVHLAPTVNLHRTPVGGRNFECMSEDPLLTALIAVEYVKGVQSNGVASCIKHFVGNDTEFERMTIDSQIDERTLREIYLVPFERAVADAEVMSIMTAYNRINGPYAADSVELLQEILRDEWNFDGLVMSDWFGLHSTAEGVIAGCDLEMPGPTLHRGQKLLDAVARGEVSVEDITKSARRVLELMERTGGLHQPPGAEITRDDADDLALLRRASSAGMVLLKNNNHALPLDEDIALSSMAVIGPNAAHGMVMGGGSAHVTPTRISHPLDALTSSFATRGVEVHHAPGCNINKKLPELDTRLTTDVVVEYFTASTDLDTPGAVPAETGTTGTFRILWAGDPMNRRMGDIDFAARISAQFTPDVTGEWKFSVESVAPVKMFLNDALVLDNTAIERGGSFFGMGKPELVQEFSLQAGTTYSLLVELRHAPRGMGLSGLNIGAMAPIVTNQRKEAVDVAARCDVSVVIVGTNDDWESEGWDRESLDLPGEQNELISDVAAVSKRTIVVVNAGSPVAMPWIDEVDAVVYAWFPGQEMGDALVDLLSGAAEPSGRLPVTLPRRMEDTPAFEHHPGRNNAAQYLEGRLVGYRWYDTVGKEPLFPFGFGLGYAQISIDDAATAGNYRVNVTASNTSSRDGVEVVQVYAHRVSREALPHDEPEQILVGWARVHVPSHSTVNASVVIDRNAYRMWDVDTKGWSQWQGDVELRVGTSSRHVSHRLTVNV</sequence>
<gene>
    <name evidence="4" type="ORF">UFOPK2169_01554</name>
</gene>
<dbReference type="InterPro" id="IPR026891">
    <property type="entry name" value="Fn3-like"/>
</dbReference>
<evidence type="ECO:0000259" key="3">
    <source>
        <dbReference type="PROSITE" id="PS51820"/>
    </source>
</evidence>
<dbReference type="Pfam" id="PF07691">
    <property type="entry name" value="PA14"/>
    <property type="match status" value="1"/>
</dbReference>
<dbReference type="EMBL" id="CAEZWE010000085">
    <property type="protein sequence ID" value="CAB4663231.1"/>
    <property type="molecule type" value="Genomic_DNA"/>
</dbReference>
<dbReference type="SUPFAM" id="SSF51445">
    <property type="entry name" value="(Trans)glycosidases"/>
    <property type="match status" value="1"/>
</dbReference>
<dbReference type="InterPro" id="IPR002772">
    <property type="entry name" value="Glyco_hydro_3_C"/>
</dbReference>
<dbReference type="InterPro" id="IPR036962">
    <property type="entry name" value="Glyco_hydro_3_N_sf"/>
</dbReference>
<dbReference type="GO" id="GO:0009251">
    <property type="term" value="P:glucan catabolic process"/>
    <property type="evidence" value="ECO:0007669"/>
    <property type="project" value="TreeGrafter"/>
</dbReference>
<dbReference type="Gene3D" id="2.60.40.10">
    <property type="entry name" value="Immunoglobulins"/>
    <property type="match status" value="1"/>
</dbReference>
<dbReference type="InterPro" id="IPR001764">
    <property type="entry name" value="Glyco_hydro_3_N"/>
</dbReference>
<dbReference type="PROSITE" id="PS00775">
    <property type="entry name" value="GLYCOSYL_HYDROL_F3"/>
    <property type="match status" value="1"/>
</dbReference>
<accession>A0A6J6LN77</accession>
<evidence type="ECO:0000256" key="2">
    <source>
        <dbReference type="ARBA" id="ARBA00022801"/>
    </source>
</evidence>
<evidence type="ECO:0000256" key="1">
    <source>
        <dbReference type="ARBA" id="ARBA00005336"/>
    </source>
</evidence>
<dbReference type="InterPro" id="IPR013783">
    <property type="entry name" value="Ig-like_fold"/>
</dbReference>
<dbReference type="GO" id="GO:0008422">
    <property type="term" value="F:beta-glucosidase activity"/>
    <property type="evidence" value="ECO:0007669"/>
    <property type="project" value="TreeGrafter"/>
</dbReference>
<dbReference type="InterPro" id="IPR036881">
    <property type="entry name" value="Glyco_hydro_3_C_sf"/>
</dbReference>
<dbReference type="PANTHER" id="PTHR42715">
    <property type="entry name" value="BETA-GLUCOSIDASE"/>
    <property type="match status" value="1"/>
</dbReference>
<dbReference type="InterPro" id="IPR011658">
    <property type="entry name" value="PA14_dom"/>
</dbReference>
<dbReference type="AlphaFoldDB" id="A0A6J6LN77"/>
<dbReference type="SMART" id="SM01217">
    <property type="entry name" value="Fn3_like"/>
    <property type="match status" value="1"/>
</dbReference>
<dbReference type="Pfam" id="PF00933">
    <property type="entry name" value="Glyco_hydro_3"/>
    <property type="match status" value="1"/>
</dbReference>
<dbReference type="InterPro" id="IPR019800">
    <property type="entry name" value="Glyco_hydro_3_AS"/>
</dbReference>
<evidence type="ECO:0000313" key="4">
    <source>
        <dbReference type="EMBL" id="CAB4663231.1"/>
    </source>
</evidence>
<dbReference type="InterPro" id="IPR050288">
    <property type="entry name" value="Cellulose_deg_GH3"/>
</dbReference>
<reference evidence="4" key="1">
    <citation type="submission" date="2020-05" db="EMBL/GenBank/DDBJ databases">
        <authorList>
            <person name="Chiriac C."/>
            <person name="Salcher M."/>
            <person name="Ghai R."/>
            <person name="Kavagutti S V."/>
        </authorList>
    </citation>
    <scope>NUCLEOTIDE SEQUENCE</scope>
</reference>
<dbReference type="InterPro" id="IPR017853">
    <property type="entry name" value="GH"/>
</dbReference>
<dbReference type="Gene3D" id="3.40.50.1700">
    <property type="entry name" value="Glycoside hydrolase family 3 C-terminal domain"/>
    <property type="match status" value="1"/>
</dbReference>
<name>A0A6J6LN77_9ZZZZ</name>
<dbReference type="Pfam" id="PF14310">
    <property type="entry name" value="Fn3-like"/>
    <property type="match status" value="1"/>
</dbReference>
<dbReference type="PROSITE" id="PS51820">
    <property type="entry name" value="PA14"/>
    <property type="match status" value="1"/>
</dbReference>
<dbReference type="InterPro" id="IPR037524">
    <property type="entry name" value="PA14/GLEYA"/>
</dbReference>
<proteinExistence type="inferred from homology"/>
<comment type="similarity">
    <text evidence="1">Belongs to the glycosyl hydrolase 3 family.</text>
</comment>
<dbReference type="Gene3D" id="2.60.120.260">
    <property type="entry name" value="Galactose-binding domain-like"/>
    <property type="match status" value="1"/>
</dbReference>
<organism evidence="4">
    <name type="scientific">freshwater metagenome</name>
    <dbReference type="NCBI Taxonomy" id="449393"/>
    <lineage>
        <taxon>unclassified sequences</taxon>
        <taxon>metagenomes</taxon>
        <taxon>ecological metagenomes</taxon>
    </lineage>
</organism>